<feature type="compositionally biased region" description="Polar residues" evidence="4">
    <location>
        <begin position="164"/>
        <end position="174"/>
    </location>
</feature>
<dbReference type="PANTHER" id="PTHR14503:SF4">
    <property type="entry name" value="LARGE RIBOSOMAL SUBUNIT PROTEIN BL34M"/>
    <property type="match status" value="1"/>
</dbReference>
<keyword evidence="6" id="KW-1185">Reference proteome</keyword>
<dbReference type="Pfam" id="PF00468">
    <property type="entry name" value="Ribosomal_L34"/>
    <property type="match status" value="1"/>
</dbReference>
<dbReference type="EMBL" id="CP126657">
    <property type="protein sequence ID" value="WJZ96509.1"/>
    <property type="molecule type" value="Genomic_DNA"/>
</dbReference>
<keyword evidence="2" id="KW-0689">Ribosomal protein</keyword>
<proteinExistence type="inferred from homology"/>
<evidence type="ECO:0008006" key="7">
    <source>
        <dbReference type="Google" id="ProtNLM"/>
    </source>
</evidence>
<dbReference type="Gene3D" id="1.10.287.3980">
    <property type="match status" value="1"/>
</dbReference>
<protein>
    <recommendedName>
        <fullName evidence="7">50S ribosomal protein L34, chloroplastic</fullName>
    </recommendedName>
</protein>
<name>A0ABY9CN98_VITVI</name>
<evidence type="ECO:0000256" key="3">
    <source>
        <dbReference type="ARBA" id="ARBA00023274"/>
    </source>
</evidence>
<evidence type="ECO:0000256" key="2">
    <source>
        <dbReference type="ARBA" id="ARBA00022980"/>
    </source>
</evidence>
<keyword evidence="3" id="KW-0687">Ribonucleoprotein</keyword>
<evidence type="ECO:0000256" key="1">
    <source>
        <dbReference type="ARBA" id="ARBA00010111"/>
    </source>
</evidence>
<accession>A0ABY9CN98</accession>
<comment type="similarity">
    <text evidence="1">Belongs to the bacterial ribosomal protein bL34 family.</text>
</comment>
<sequence>MKGVDWCFEEDNRGRIGGREKKNQVIMGSISVSWVCSSRAVPSASLSLLAGSKRRSLASLNMRNNPTSPALLHCSFTPTVSLSFPSSFSGLSLGLDLNSSVGVRKERGHGLVVRAGKAALCQTKRNRSRKSLARTHGFRRRMRTTSGRAVLKRRRAKGRKVLCTKSNPSSGKRA</sequence>
<dbReference type="InterPro" id="IPR000271">
    <property type="entry name" value="Ribosomal_bL34"/>
</dbReference>
<dbReference type="HAMAP" id="MF_00391">
    <property type="entry name" value="Ribosomal_bL34"/>
    <property type="match status" value="1"/>
</dbReference>
<dbReference type="PANTHER" id="PTHR14503">
    <property type="entry name" value="MITOCHONDRIAL RIBOSOMAL PROTEIN 34 FAMILY MEMBER"/>
    <property type="match status" value="1"/>
</dbReference>
<evidence type="ECO:0000313" key="5">
    <source>
        <dbReference type="EMBL" id="WJZ96509.1"/>
    </source>
</evidence>
<evidence type="ECO:0000256" key="4">
    <source>
        <dbReference type="SAM" id="MobiDB-lite"/>
    </source>
</evidence>
<organism evidence="5 6">
    <name type="scientific">Vitis vinifera</name>
    <name type="common">Grape</name>
    <dbReference type="NCBI Taxonomy" id="29760"/>
    <lineage>
        <taxon>Eukaryota</taxon>
        <taxon>Viridiplantae</taxon>
        <taxon>Streptophyta</taxon>
        <taxon>Embryophyta</taxon>
        <taxon>Tracheophyta</taxon>
        <taxon>Spermatophyta</taxon>
        <taxon>Magnoliopsida</taxon>
        <taxon>eudicotyledons</taxon>
        <taxon>Gunneridae</taxon>
        <taxon>Pentapetalae</taxon>
        <taxon>rosids</taxon>
        <taxon>Vitales</taxon>
        <taxon>Vitaceae</taxon>
        <taxon>Viteae</taxon>
        <taxon>Vitis</taxon>
    </lineage>
</organism>
<dbReference type="NCBIfam" id="TIGR01030">
    <property type="entry name" value="rpmH_bact"/>
    <property type="match status" value="1"/>
</dbReference>
<gene>
    <name evidence="5" type="ORF">VitviT2T_015190</name>
</gene>
<evidence type="ECO:0000313" key="6">
    <source>
        <dbReference type="Proteomes" id="UP001227230"/>
    </source>
</evidence>
<reference evidence="5 6" key="1">
    <citation type="journal article" date="2023" name="Hortic Res">
        <title>The complete reference genome for grapevine (Vitis vinifera L.) genetics and breeding.</title>
        <authorList>
            <person name="Shi X."/>
            <person name="Cao S."/>
            <person name="Wang X."/>
            <person name="Huang S."/>
            <person name="Wang Y."/>
            <person name="Liu Z."/>
            <person name="Liu W."/>
            <person name="Leng X."/>
            <person name="Peng Y."/>
            <person name="Wang N."/>
            <person name="Wang Y."/>
            <person name="Ma Z."/>
            <person name="Xu X."/>
            <person name="Zhang F."/>
            <person name="Xue H."/>
            <person name="Zhong H."/>
            <person name="Wang Y."/>
            <person name="Zhang K."/>
            <person name="Velt A."/>
            <person name="Avia K."/>
            <person name="Holtgrawe D."/>
            <person name="Grimplet J."/>
            <person name="Matus J.T."/>
            <person name="Ware D."/>
            <person name="Wu X."/>
            <person name="Wang H."/>
            <person name="Liu C."/>
            <person name="Fang Y."/>
            <person name="Rustenholz C."/>
            <person name="Cheng Z."/>
            <person name="Xiao H."/>
            <person name="Zhou Y."/>
        </authorList>
    </citation>
    <scope>NUCLEOTIDE SEQUENCE [LARGE SCALE GENOMIC DNA]</scope>
    <source>
        <strain evidence="6">cv. Pinot noir / PN40024</strain>
        <tissue evidence="5">Leaf</tissue>
    </source>
</reference>
<feature type="region of interest" description="Disordered" evidence="4">
    <location>
        <begin position="155"/>
        <end position="174"/>
    </location>
</feature>
<dbReference type="Proteomes" id="UP001227230">
    <property type="component" value="Chromosome 10"/>
</dbReference>